<protein>
    <submittedName>
        <fullName evidence="1">STM4015 family protein</fullName>
    </submittedName>
</protein>
<organism evidence="1 2">
    <name type="scientific">Paenibacillus filicis</name>
    <dbReference type="NCBI Taxonomy" id="669464"/>
    <lineage>
        <taxon>Bacteria</taxon>
        <taxon>Bacillati</taxon>
        <taxon>Bacillota</taxon>
        <taxon>Bacilli</taxon>
        <taxon>Bacillales</taxon>
        <taxon>Paenibacillaceae</taxon>
        <taxon>Paenibacillus</taxon>
    </lineage>
</organism>
<name>A0ABU9DUM0_9BACL</name>
<keyword evidence="2" id="KW-1185">Reference proteome</keyword>
<accession>A0ABU9DUM0</accession>
<dbReference type="InterPro" id="IPR047722">
    <property type="entry name" value="STM4015-like"/>
</dbReference>
<dbReference type="InterPro" id="IPR001611">
    <property type="entry name" value="Leu-rich_rpt"/>
</dbReference>
<evidence type="ECO:0000313" key="2">
    <source>
        <dbReference type="Proteomes" id="UP001469365"/>
    </source>
</evidence>
<dbReference type="Proteomes" id="UP001469365">
    <property type="component" value="Unassembled WGS sequence"/>
</dbReference>
<comment type="caution">
    <text evidence="1">The sequence shown here is derived from an EMBL/GenBank/DDBJ whole genome shotgun (WGS) entry which is preliminary data.</text>
</comment>
<dbReference type="EMBL" id="JBBPCC010000024">
    <property type="protein sequence ID" value="MEK8131823.1"/>
    <property type="molecule type" value="Genomic_DNA"/>
</dbReference>
<evidence type="ECO:0000313" key="1">
    <source>
        <dbReference type="EMBL" id="MEK8131823.1"/>
    </source>
</evidence>
<dbReference type="Gene3D" id="3.80.10.10">
    <property type="entry name" value="Ribonuclease Inhibitor"/>
    <property type="match status" value="1"/>
</dbReference>
<sequence length="280" mass="31161">MKEVKLSIDYDQYEEGKKMQDLLEELAASPASGELTSLIIGDWGGSYENDSSETVEALVRLKERFPKLRKLFLGDMGFEECEVSWIMQSNLGPLLTAYPELTSLTIKGSTGLSLDPAAHGKLEELVIICGGLSREVLAAIRDGQFPELTKLELYLGVDQYGFDGSLDDVLPLAEPGKFPKLTYLGLKDSEIQDEIAIALADSPILDQLHTLDLSMGTLSDEGAEALLQSERVRKLQLLNLSYHYMSDSMLERWKQTGLNVNLDEQQDADDDDYRYPALTE</sequence>
<dbReference type="Pfam" id="PF13516">
    <property type="entry name" value="LRR_6"/>
    <property type="match status" value="2"/>
</dbReference>
<gene>
    <name evidence="1" type="ORF">WMW72_28340</name>
</gene>
<reference evidence="1 2" key="1">
    <citation type="submission" date="2024-04" db="EMBL/GenBank/DDBJ databases">
        <title>draft genome sequnece of Paenibacillus filicis.</title>
        <authorList>
            <person name="Kim D.-U."/>
        </authorList>
    </citation>
    <scope>NUCLEOTIDE SEQUENCE [LARGE SCALE GENOMIC DNA]</scope>
    <source>
        <strain evidence="1 2">KACC14197</strain>
    </source>
</reference>
<dbReference type="RefSeq" id="WP_341418954.1">
    <property type="nucleotide sequence ID" value="NZ_JBBPCC010000024.1"/>
</dbReference>
<dbReference type="NCBIfam" id="NF038076">
    <property type="entry name" value="fam_STM4015"/>
    <property type="match status" value="1"/>
</dbReference>
<dbReference type="SUPFAM" id="SSF52047">
    <property type="entry name" value="RNI-like"/>
    <property type="match status" value="1"/>
</dbReference>
<proteinExistence type="predicted"/>
<dbReference type="InterPro" id="IPR032675">
    <property type="entry name" value="LRR_dom_sf"/>
</dbReference>